<dbReference type="Proteomes" id="UP001652624">
    <property type="component" value="Chromosome 9"/>
</dbReference>
<evidence type="ECO:0000256" key="4">
    <source>
        <dbReference type="ARBA" id="ARBA00022729"/>
    </source>
</evidence>
<dbReference type="PROSITE" id="PS51828">
    <property type="entry name" value="PTX_2"/>
    <property type="match status" value="1"/>
</dbReference>
<comment type="subunit">
    <text evidence="11">Homopentamer. Pentaxin (or pentraxin) have a discoid arrangement of 5 non-covalently bound subunits.</text>
</comment>
<dbReference type="InterPro" id="IPR051005">
    <property type="entry name" value="Pentraxin_domain"/>
</dbReference>
<feature type="domain" description="Pentraxin (PTX)" evidence="12">
    <location>
        <begin position="24"/>
        <end position="223"/>
    </location>
</feature>
<feature type="disulfide bond" evidence="10">
    <location>
        <begin position="55"/>
        <end position="114"/>
    </location>
</feature>
<feature type="chain" id="PRO_5010006942" description="Pentraxin family member" evidence="11">
    <location>
        <begin position="20"/>
        <end position="223"/>
    </location>
</feature>
<keyword evidence="13" id="KW-1185">Reference proteome</keyword>
<comment type="cofactor">
    <cofactor evidence="11">
        <name>Ca(2+)</name>
        <dbReference type="ChEBI" id="CHEBI:29108"/>
    </cofactor>
    <text evidence="11">Binds 2 calcium ions per subunit.</text>
</comment>
<dbReference type="PRINTS" id="PR00895">
    <property type="entry name" value="PENTAXIN"/>
</dbReference>
<dbReference type="GO" id="GO:0045087">
    <property type="term" value="P:innate immune response"/>
    <property type="evidence" value="ECO:0007669"/>
    <property type="project" value="TreeGrafter"/>
</dbReference>
<dbReference type="FunFam" id="2.60.120.200:FF:000070">
    <property type="entry name" value="Serum amyloid P-component"/>
    <property type="match status" value="1"/>
</dbReference>
<keyword evidence="7" id="KW-0325">Glycoprotein</keyword>
<comment type="subcellular location">
    <subcellularLocation>
        <location evidence="1 11">Secreted</location>
    </subcellularLocation>
</comment>
<keyword evidence="6 10" id="KW-1015">Disulfide bond</keyword>
<dbReference type="PROSITE" id="PS00289">
    <property type="entry name" value="PTX_1"/>
    <property type="match status" value="1"/>
</dbReference>
<evidence type="ECO:0000256" key="7">
    <source>
        <dbReference type="ARBA" id="ARBA00023180"/>
    </source>
</evidence>
<name>A0A1S3A7G9_ERIEU</name>
<dbReference type="AlphaFoldDB" id="A0A1S3A7G9"/>
<dbReference type="Gene3D" id="2.60.120.200">
    <property type="match status" value="1"/>
</dbReference>
<evidence type="ECO:0000313" key="13">
    <source>
        <dbReference type="Proteomes" id="UP001652624"/>
    </source>
</evidence>
<comment type="similarity">
    <text evidence="8 11">Belongs to the pentraxin family.</text>
</comment>
<evidence type="ECO:0000256" key="6">
    <source>
        <dbReference type="ARBA" id="ARBA00023157"/>
    </source>
</evidence>
<dbReference type="PANTHER" id="PTHR45869:SF5">
    <property type="entry name" value="SERUM AMYLOID P-COMPONENT"/>
    <property type="match status" value="1"/>
</dbReference>
<reference evidence="14" key="1">
    <citation type="submission" date="2025-08" db="UniProtKB">
        <authorList>
            <consortium name="RefSeq"/>
        </authorList>
    </citation>
    <scope>IDENTIFICATION</scope>
</reference>
<dbReference type="RefSeq" id="XP_007530604.1">
    <property type="nucleotide sequence ID" value="XM_007530542.3"/>
</dbReference>
<evidence type="ECO:0000256" key="1">
    <source>
        <dbReference type="ARBA" id="ARBA00004613"/>
    </source>
</evidence>
<evidence type="ECO:0000259" key="12">
    <source>
        <dbReference type="PROSITE" id="PS51828"/>
    </source>
</evidence>
<dbReference type="eggNOG" id="ENOG502S201">
    <property type="taxonomic scope" value="Eukaryota"/>
</dbReference>
<dbReference type="GO" id="GO:0001849">
    <property type="term" value="F:complement component C1q complex binding"/>
    <property type="evidence" value="ECO:0007669"/>
    <property type="project" value="TreeGrafter"/>
</dbReference>
<evidence type="ECO:0000256" key="5">
    <source>
        <dbReference type="ARBA" id="ARBA00022837"/>
    </source>
</evidence>
<evidence type="ECO:0000256" key="2">
    <source>
        <dbReference type="ARBA" id="ARBA00022525"/>
    </source>
</evidence>
<dbReference type="SUPFAM" id="SSF49899">
    <property type="entry name" value="Concanavalin A-like lectins/glucanases"/>
    <property type="match status" value="1"/>
</dbReference>
<dbReference type="InterPro" id="IPR013320">
    <property type="entry name" value="ConA-like_dom_sf"/>
</dbReference>
<organism evidence="13 14">
    <name type="scientific">Erinaceus europaeus</name>
    <name type="common">Western European hedgehog</name>
    <dbReference type="NCBI Taxonomy" id="9365"/>
    <lineage>
        <taxon>Eukaryota</taxon>
        <taxon>Metazoa</taxon>
        <taxon>Chordata</taxon>
        <taxon>Craniata</taxon>
        <taxon>Vertebrata</taxon>
        <taxon>Euteleostomi</taxon>
        <taxon>Mammalia</taxon>
        <taxon>Eutheria</taxon>
        <taxon>Laurasiatheria</taxon>
        <taxon>Eulipotyphla</taxon>
        <taxon>Erinaceidae</taxon>
        <taxon>Erinaceinae</taxon>
        <taxon>Erinaceus</taxon>
    </lineage>
</organism>
<evidence type="ECO:0000313" key="14">
    <source>
        <dbReference type="RefSeq" id="XP_007530604.1"/>
    </source>
</evidence>
<evidence type="ECO:0000256" key="11">
    <source>
        <dbReference type="RuleBase" id="RU362112"/>
    </source>
</evidence>
<evidence type="ECO:0000256" key="9">
    <source>
        <dbReference type="ARBA" id="ARBA00038645"/>
    </source>
</evidence>
<dbReference type="FunCoup" id="A0A1S3A7G9">
    <property type="interactions" value="135"/>
</dbReference>
<dbReference type="InterPro" id="IPR001759">
    <property type="entry name" value="PTX_dom"/>
</dbReference>
<dbReference type="SMART" id="SM00159">
    <property type="entry name" value="PTX"/>
    <property type="match status" value="1"/>
</dbReference>
<accession>A0A1S3A7G9</accession>
<dbReference type="InterPro" id="IPR030476">
    <property type="entry name" value="Pentaxin_CS"/>
</dbReference>
<evidence type="ECO:0000256" key="3">
    <source>
        <dbReference type="ARBA" id="ARBA00022723"/>
    </source>
</evidence>
<keyword evidence="2" id="KW-0964">Secreted</keyword>
<dbReference type="PANTHER" id="PTHR45869">
    <property type="entry name" value="C-REACTIVE PROTEIN-RELATED"/>
    <property type="match status" value="1"/>
</dbReference>
<gene>
    <name evidence="14" type="primary">APCS</name>
</gene>
<keyword evidence="4 11" id="KW-0732">Signal</keyword>
<protein>
    <recommendedName>
        <fullName evidence="11">Pentraxin family member</fullName>
    </recommendedName>
</protein>
<evidence type="ECO:0000256" key="10">
    <source>
        <dbReference type="PROSITE-ProRule" id="PRU01172"/>
    </source>
</evidence>
<dbReference type="Pfam" id="PF00354">
    <property type="entry name" value="Pentaxin"/>
    <property type="match status" value="1"/>
</dbReference>
<keyword evidence="3 11" id="KW-0479">Metal-binding</keyword>
<dbReference type="InParanoid" id="A0A1S3A7G9"/>
<dbReference type="GO" id="GO:0046872">
    <property type="term" value="F:metal ion binding"/>
    <property type="evidence" value="ECO:0007669"/>
    <property type="project" value="UniProtKB-KW"/>
</dbReference>
<evidence type="ECO:0000256" key="8">
    <source>
        <dbReference type="ARBA" id="ARBA00038102"/>
    </source>
</evidence>
<dbReference type="OrthoDB" id="547680at2759"/>
<dbReference type="CDD" id="cd00152">
    <property type="entry name" value="PTX"/>
    <property type="match status" value="1"/>
</dbReference>
<feature type="signal peptide" evidence="11">
    <location>
        <begin position="1"/>
        <end position="19"/>
    </location>
</feature>
<sequence length="223" mass="25097">MDKLWFWISVLTGVLGVSAQTDLSGKAFVFPKESDSSHVSLKVVLKKPLQNFTLCLRAFTDLTRPYSLFSYSTQKEYNELLLYKSKGNFYSLYIGGTKVSTSVKEEALSSVHLCVSWESSSGIAEFWLNGRPLVRKGLKRGYSIGTNPKIILGQEQDSYGGGFNKSQSFVGELGDLYTWDSVLFPEEIKYAYHGTIINPNILSWKALNYQINGYVVTKPLVWL</sequence>
<keyword evidence="5 11" id="KW-0106">Calcium</keyword>
<dbReference type="GO" id="GO:0005615">
    <property type="term" value="C:extracellular space"/>
    <property type="evidence" value="ECO:0007669"/>
    <property type="project" value="TreeGrafter"/>
</dbReference>
<proteinExistence type="inferred from homology"/>
<comment type="subunit">
    <text evidence="9">Homopentamer. Pentraxin (or pentaxin) have a discoid arrangement of 5 non-covalently bound subunits.</text>
</comment>